<dbReference type="EMBL" id="JACKXD010000004">
    <property type="protein sequence ID" value="MBB6646976.1"/>
    <property type="molecule type" value="Genomic_DNA"/>
</dbReference>
<gene>
    <name evidence="2" type="ORF">H5V44_11885</name>
</gene>
<name>A0A7J9SLS2_9EURY</name>
<evidence type="ECO:0000256" key="1">
    <source>
        <dbReference type="SAM" id="Phobius"/>
    </source>
</evidence>
<evidence type="ECO:0000313" key="3">
    <source>
        <dbReference type="Proteomes" id="UP000546257"/>
    </source>
</evidence>
<keyword evidence="1" id="KW-0472">Membrane</keyword>
<dbReference type="AlphaFoldDB" id="A0A7J9SLS2"/>
<organism evidence="2 3">
    <name type="scientific">Halobellus ruber</name>
    <dbReference type="NCBI Taxonomy" id="2761102"/>
    <lineage>
        <taxon>Archaea</taxon>
        <taxon>Methanobacteriati</taxon>
        <taxon>Methanobacteriota</taxon>
        <taxon>Stenosarchaea group</taxon>
        <taxon>Halobacteria</taxon>
        <taxon>Halobacteriales</taxon>
        <taxon>Haloferacaceae</taxon>
        <taxon>Halobellus</taxon>
    </lineage>
</organism>
<dbReference type="Pfam" id="PF11755">
    <property type="entry name" value="DUF3311"/>
    <property type="match status" value="1"/>
</dbReference>
<accession>A0A7J9SLS2</accession>
<dbReference type="RefSeq" id="WP_185193353.1">
    <property type="nucleotide sequence ID" value="NZ_JACKXD010000004.1"/>
</dbReference>
<proteinExistence type="predicted"/>
<evidence type="ECO:0000313" key="2">
    <source>
        <dbReference type="EMBL" id="MBB6646976.1"/>
    </source>
</evidence>
<dbReference type="Proteomes" id="UP000546257">
    <property type="component" value="Unassembled WGS sequence"/>
</dbReference>
<keyword evidence="1" id="KW-1133">Transmembrane helix</keyword>
<feature type="transmembrane region" description="Helical" evidence="1">
    <location>
        <begin position="7"/>
        <end position="27"/>
    </location>
</feature>
<protein>
    <submittedName>
        <fullName evidence="2">DUF3311 domain-containing protein</fullName>
    </submittedName>
</protein>
<sequence length="76" mass="8606">MTRKKTDYLWIAVFGVLTAFGIPWFLWGSATTWAGLPVWLWWHVGWMVLAAVAFAGFTRGAWDRGMNVDGEVRTDG</sequence>
<feature type="transmembrane region" description="Helical" evidence="1">
    <location>
        <begin position="39"/>
        <end position="57"/>
    </location>
</feature>
<dbReference type="InterPro" id="IPR021741">
    <property type="entry name" value="DUF3311"/>
</dbReference>
<keyword evidence="3" id="KW-1185">Reference proteome</keyword>
<keyword evidence="1" id="KW-0812">Transmembrane</keyword>
<comment type="caution">
    <text evidence="2">The sequence shown here is derived from an EMBL/GenBank/DDBJ whole genome shotgun (WGS) entry which is preliminary data.</text>
</comment>
<reference evidence="2 3" key="1">
    <citation type="submission" date="2020-08" db="EMBL/GenBank/DDBJ databases">
        <authorList>
            <person name="Seo M.-J."/>
        </authorList>
    </citation>
    <scope>NUCLEOTIDE SEQUENCE [LARGE SCALE GENOMIC DNA]</scope>
    <source>
        <strain evidence="2 3">MBLA0160</strain>
    </source>
</reference>